<dbReference type="Proteomes" id="UP000008281">
    <property type="component" value="Unassembled WGS sequence"/>
</dbReference>
<accession>E3LWI1</accession>
<dbReference type="Pfam" id="PF03312">
    <property type="entry name" value="DUF272"/>
    <property type="match status" value="1"/>
</dbReference>
<evidence type="ECO:0000313" key="2">
    <source>
        <dbReference type="EMBL" id="EFO83589.1"/>
    </source>
</evidence>
<dbReference type="InterPro" id="IPR004987">
    <property type="entry name" value="DUF272"/>
</dbReference>
<dbReference type="AlphaFoldDB" id="E3LWI1"/>
<proteinExistence type="predicted"/>
<dbReference type="eggNOG" id="ENOG502TDES">
    <property type="taxonomic scope" value="Eukaryota"/>
</dbReference>
<protein>
    <submittedName>
        <fullName evidence="2">Uncharacterized protein</fullName>
    </submittedName>
</protein>
<dbReference type="EMBL" id="DS268417">
    <property type="protein sequence ID" value="EFO83589.1"/>
    <property type="molecule type" value="Genomic_DNA"/>
</dbReference>
<gene>
    <name evidence="2" type="ORF">CRE_03092</name>
</gene>
<name>E3LWI1_CAERE</name>
<keyword evidence="3" id="KW-1185">Reference proteome</keyword>
<feature type="compositionally biased region" description="Polar residues" evidence="1">
    <location>
        <begin position="626"/>
        <end position="636"/>
    </location>
</feature>
<feature type="compositionally biased region" description="Polar residues" evidence="1">
    <location>
        <begin position="536"/>
        <end position="546"/>
    </location>
</feature>
<reference evidence="2" key="1">
    <citation type="submission" date="2007-07" db="EMBL/GenBank/DDBJ databases">
        <title>PCAP assembly of the Caenorhabditis remanei genome.</title>
        <authorList>
            <consortium name="The Caenorhabditis remanei Sequencing Consortium"/>
            <person name="Wilson R.K."/>
        </authorList>
    </citation>
    <scope>NUCLEOTIDE SEQUENCE [LARGE SCALE GENOMIC DNA]</scope>
    <source>
        <strain evidence="2">PB4641</strain>
    </source>
</reference>
<feature type="compositionally biased region" description="Low complexity" evidence="1">
    <location>
        <begin position="610"/>
        <end position="625"/>
    </location>
</feature>
<dbReference type="HOGENOM" id="CLU_021548_0_0_1"/>
<dbReference type="OrthoDB" id="5906858at2759"/>
<dbReference type="InParanoid" id="E3LWI1"/>
<dbReference type="OMA" id="DQNIQRG"/>
<evidence type="ECO:0000256" key="1">
    <source>
        <dbReference type="SAM" id="MobiDB-lite"/>
    </source>
</evidence>
<feature type="region of interest" description="Disordered" evidence="1">
    <location>
        <begin position="328"/>
        <end position="350"/>
    </location>
</feature>
<feature type="region of interest" description="Disordered" evidence="1">
    <location>
        <begin position="536"/>
        <end position="658"/>
    </location>
</feature>
<sequence>MDTRTVIGIVVLQKTPIEYYISCQDTFPGNEDGILTTNSTQRVKVGDWVSMIFTKAEAEMYFPNPKNKTAPQFKTSNYMVIPEYYKTEVEGKTIRIKLEQYLTENQREIDHNYFFKIYNNLNLQFAAGRYLLTVKRKRPAPYMQSVWVLENVEIPVDTSDVSLIGIVAGADKNQPNLYYVWTKERPVGQDITIRSKNISLGTWITMRIPKDQMNKYALETKNYSMMEKSLYPTEIMNGTIALKLELWLTANSREISHPFVGNIINKAKYFSESGKYLITIKRQINKKDVQPIKSVWHLIDSKLIELESTHVASISHPRQSLIDQNIQRGQNSFNNRARSKSRGRSMSRPRVQDNQIELNGIVVANGTGCKYVFCKERLPGNDIKINDDSNLGLGKWVQFRVSQQEMDKFFPKEMPENGEYPMFWCQEFTEIPEIHPTKITGHKGTILLELELNIKENTRVEDLWHPSVNYIINESYTFPQSGKYLLTIIRGKNRTGLVKSVWFLRECKLVSIEPTNQHNSRFDQMTPQRQSLIDQNIQRGQNSFNNRARSTSRRRSMSRSRADHSRFDQMTPQRHVQFDHYGRSNSSPRGILKNANPIFVSNVSPNPDGPSSSSQSARYSYSPSQMTPQPDTSLPSLSPIPAPRTIGTTPRQSQTNQNQNTGIIIGINHKGSYEMIFVWLIDKKTAAVLNLTVPSGKLNLGLGSFFSAPFTNENGRWSSSGPVTIVDKIDGVFTRVNGQGGVELQVYAEGLCEPDHEHFNYPWIPHDYFGDIVSDKGTLIDNRGQLEMHGKVKYHMIIKRSRVKSEENFQWVVVEQIRV</sequence>
<evidence type="ECO:0000313" key="3">
    <source>
        <dbReference type="Proteomes" id="UP000008281"/>
    </source>
</evidence>
<feature type="compositionally biased region" description="Basic residues" evidence="1">
    <location>
        <begin position="337"/>
        <end position="347"/>
    </location>
</feature>
<organism evidence="3">
    <name type="scientific">Caenorhabditis remanei</name>
    <name type="common">Caenorhabditis vulgaris</name>
    <dbReference type="NCBI Taxonomy" id="31234"/>
    <lineage>
        <taxon>Eukaryota</taxon>
        <taxon>Metazoa</taxon>
        <taxon>Ecdysozoa</taxon>
        <taxon>Nematoda</taxon>
        <taxon>Chromadorea</taxon>
        <taxon>Rhabditida</taxon>
        <taxon>Rhabditina</taxon>
        <taxon>Rhabditomorpha</taxon>
        <taxon>Rhabditoidea</taxon>
        <taxon>Rhabditidae</taxon>
        <taxon>Peloderinae</taxon>
        <taxon>Caenorhabditis</taxon>
    </lineage>
</organism>